<comment type="caution">
    <text evidence="2">The sequence shown here is derived from an EMBL/GenBank/DDBJ whole genome shotgun (WGS) entry which is preliminary data.</text>
</comment>
<accession>A0AAW1N2L3</accession>
<feature type="region of interest" description="Disordered" evidence="1">
    <location>
        <begin position="69"/>
        <end position="95"/>
    </location>
</feature>
<dbReference type="Proteomes" id="UP001458880">
    <property type="component" value="Unassembled WGS sequence"/>
</dbReference>
<name>A0AAW1N2L3_POPJA</name>
<dbReference type="AlphaFoldDB" id="A0AAW1N2L3"/>
<keyword evidence="3" id="KW-1185">Reference proteome</keyword>
<gene>
    <name evidence="2" type="ORF">QE152_g3912</name>
</gene>
<evidence type="ECO:0000256" key="1">
    <source>
        <dbReference type="SAM" id="MobiDB-lite"/>
    </source>
</evidence>
<dbReference type="EMBL" id="JASPKY010000017">
    <property type="protein sequence ID" value="KAK9752849.1"/>
    <property type="molecule type" value="Genomic_DNA"/>
</dbReference>
<reference evidence="2 3" key="1">
    <citation type="journal article" date="2024" name="BMC Genomics">
        <title>De novo assembly and annotation of Popillia japonica's genome with initial clues to its potential as an invasive pest.</title>
        <authorList>
            <person name="Cucini C."/>
            <person name="Boschi S."/>
            <person name="Funari R."/>
            <person name="Cardaioli E."/>
            <person name="Iannotti N."/>
            <person name="Marturano G."/>
            <person name="Paoli F."/>
            <person name="Bruttini M."/>
            <person name="Carapelli A."/>
            <person name="Frati F."/>
            <person name="Nardi F."/>
        </authorList>
    </citation>
    <scope>NUCLEOTIDE SEQUENCE [LARGE SCALE GENOMIC DNA]</scope>
    <source>
        <strain evidence="2">DMR45628</strain>
    </source>
</reference>
<proteinExistence type="predicted"/>
<feature type="compositionally biased region" description="Polar residues" evidence="1">
    <location>
        <begin position="86"/>
        <end position="95"/>
    </location>
</feature>
<evidence type="ECO:0000313" key="2">
    <source>
        <dbReference type="EMBL" id="KAK9752849.1"/>
    </source>
</evidence>
<protein>
    <submittedName>
        <fullName evidence="2">Uncharacterized protein</fullName>
    </submittedName>
</protein>
<sequence length="95" mass="11337">MDDAWNYIILRGADGFMDDAWNYIILRGMFLRKFYATVQKRADGFMDDAWNYIILRDIPTYRHIPKYTPRLGRESQENMDEDTEDMTQTASQDRA</sequence>
<organism evidence="2 3">
    <name type="scientific">Popillia japonica</name>
    <name type="common">Japanese beetle</name>
    <dbReference type="NCBI Taxonomy" id="7064"/>
    <lineage>
        <taxon>Eukaryota</taxon>
        <taxon>Metazoa</taxon>
        <taxon>Ecdysozoa</taxon>
        <taxon>Arthropoda</taxon>
        <taxon>Hexapoda</taxon>
        <taxon>Insecta</taxon>
        <taxon>Pterygota</taxon>
        <taxon>Neoptera</taxon>
        <taxon>Endopterygota</taxon>
        <taxon>Coleoptera</taxon>
        <taxon>Polyphaga</taxon>
        <taxon>Scarabaeiformia</taxon>
        <taxon>Scarabaeidae</taxon>
        <taxon>Rutelinae</taxon>
        <taxon>Popillia</taxon>
    </lineage>
</organism>
<evidence type="ECO:0000313" key="3">
    <source>
        <dbReference type="Proteomes" id="UP001458880"/>
    </source>
</evidence>